<feature type="non-terminal residue" evidence="10">
    <location>
        <position position="356"/>
    </location>
</feature>
<dbReference type="Pfam" id="PF12698">
    <property type="entry name" value="ABC2_membrane_3"/>
    <property type="match status" value="1"/>
</dbReference>
<accession>W2M183</accession>
<evidence type="ECO:0000256" key="6">
    <source>
        <dbReference type="ARBA" id="ARBA00023136"/>
    </source>
</evidence>
<keyword evidence="5 7" id="KW-1133">Transmembrane helix</keyword>
<evidence type="ECO:0000256" key="3">
    <source>
        <dbReference type="ARBA" id="ARBA00022692"/>
    </source>
</evidence>
<evidence type="ECO:0000256" key="4">
    <source>
        <dbReference type="ARBA" id="ARBA00022737"/>
    </source>
</evidence>
<dbReference type="Proteomes" id="UP000054423">
    <property type="component" value="Unassembled WGS sequence"/>
</dbReference>
<feature type="transmembrane region" description="Helical" evidence="7">
    <location>
        <begin position="182"/>
        <end position="199"/>
    </location>
</feature>
<feature type="chain" id="PRO_5004820283" description="ABC-2 type transporter transmembrane domain-containing protein" evidence="8">
    <location>
        <begin position="23"/>
        <end position="356"/>
    </location>
</feature>
<gene>
    <name evidence="10" type="ORF">L917_00281</name>
</gene>
<keyword evidence="6 7" id="KW-0472">Membrane</keyword>
<dbReference type="InterPro" id="IPR026082">
    <property type="entry name" value="ABCA"/>
</dbReference>
<keyword evidence="8" id="KW-0732">Signal</keyword>
<evidence type="ECO:0000256" key="2">
    <source>
        <dbReference type="ARBA" id="ARBA00022448"/>
    </source>
</evidence>
<keyword evidence="2" id="KW-0813">Transport</keyword>
<organism evidence="10">
    <name type="scientific">Phytophthora nicotianae</name>
    <name type="common">Potato buckeye rot agent</name>
    <name type="synonym">Phytophthora parasitica</name>
    <dbReference type="NCBI Taxonomy" id="4792"/>
    <lineage>
        <taxon>Eukaryota</taxon>
        <taxon>Sar</taxon>
        <taxon>Stramenopiles</taxon>
        <taxon>Oomycota</taxon>
        <taxon>Peronosporomycetes</taxon>
        <taxon>Peronosporales</taxon>
        <taxon>Peronosporaceae</taxon>
        <taxon>Phytophthora</taxon>
    </lineage>
</organism>
<dbReference type="PANTHER" id="PTHR19229:SF36">
    <property type="entry name" value="ATP-BINDING CASSETTE SUB-FAMILY A MEMBER 2"/>
    <property type="match status" value="1"/>
</dbReference>
<comment type="subcellular location">
    <subcellularLocation>
        <location evidence="1">Membrane</location>
        <topology evidence="1">Multi-pass membrane protein</topology>
    </subcellularLocation>
</comment>
<dbReference type="GO" id="GO:0140359">
    <property type="term" value="F:ABC-type transporter activity"/>
    <property type="evidence" value="ECO:0007669"/>
    <property type="project" value="InterPro"/>
</dbReference>
<feature type="transmembrane region" description="Helical" evidence="7">
    <location>
        <begin position="149"/>
        <end position="170"/>
    </location>
</feature>
<feature type="signal peptide" evidence="8">
    <location>
        <begin position="1"/>
        <end position="22"/>
    </location>
</feature>
<sequence length="356" mass="39144">MFLPVVLTLALVFIANLDTIFGTGDENSSSSSSSEAATLSETILCTSLDSLEYTDYGALSTNMSTFYSSGQSVIGLFLLISYIKFVSTTTTTMVIEKETRIREVMKIMGLSNFTLLTSWCLTTAILATPLAFAIAAELKYGQVFPMTEFATLVFLFWALSLSIVSFSYFITPFFNKSRAASIASVLLWLVLFFPFFSVMSKSNSSKYLGALAPPTAFALGIDDLVRRAQLGRGLAYAMGLVESPITVPSAFAMSWFLILDSFILVALGWYFDNVLPQEFGVRKPWNFLFVKEYWLPSSRNNKDVVVLESPTTDSSPQTHYSFGSPRGVRGLLHQSSSDGSIVMMKDRPGLVASVEP</sequence>
<feature type="transmembrane region" description="Helical" evidence="7">
    <location>
        <begin position="116"/>
        <end position="137"/>
    </location>
</feature>
<protein>
    <recommendedName>
        <fullName evidence="9">ABC-2 type transporter transmembrane domain-containing protein</fullName>
    </recommendedName>
</protein>
<dbReference type="VEuPathDB" id="FungiDB:PPTG_20697"/>
<dbReference type="AlphaFoldDB" id="W2M183"/>
<evidence type="ECO:0000259" key="9">
    <source>
        <dbReference type="Pfam" id="PF12698"/>
    </source>
</evidence>
<evidence type="ECO:0000256" key="7">
    <source>
        <dbReference type="SAM" id="Phobius"/>
    </source>
</evidence>
<evidence type="ECO:0000256" key="8">
    <source>
        <dbReference type="SAM" id="SignalP"/>
    </source>
</evidence>
<dbReference type="EMBL" id="KI677191">
    <property type="protein sequence ID" value="ETM03509.1"/>
    <property type="molecule type" value="Genomic_DNA"/>
</dbReference>
<feature type="transmembrane region" description="Helical" evidence="7">
    <location>
        <begin position="73"/>
        <end position="95"/>
    </location>
</feature>
<dbReference type="InterPro" id="IPR013525">
    <property type="entry name" value="ABC2_TM"/>
</dbReference>
<dbReference type="GO" id="GO:0016020">
    <property type="term" value="C:membrane"/>
    <property type="evidence" value="ECO:0007669"/>
    <property type="project" value="UniProtKB-SubCell"/>
</dbReference>
<proteinExistence type="predicted"/>
<evidence type="ECO:0000313" key="10">
    <source>
        <dbReference type="EMBL" id="ETM03509.1"/>
    </source>
</evidence>
<name>W2M183_PHYNI</name>
<dbReference type="GO" id="GO:0005319">
    <property type="term" value="F:lipid transporter activity"/>
    <property type="evidence" value="ECO:0007669"/>
    <property type="project" value="TreeGrafter"/>
</dbReference>
<dbReference type="OrthoDB" id="10255969at2759"/>
<feature type="transmembrane region" description="Helical" evidence="7">
    <location>
        <begin position="250"/>
        <end position="271"/>
    </location>
</feature>
<dbReference type="PANTHER" id="PTHR19229">
    <property type="entry name" value="ATP-BINDING CASSETTE TRANSPORTER SUBFAMILY A ABCA"/>
    <property type="match status" value="1"/>
</dbReference>
<keyword evidence="4" id="KW-0677">Repeat</keyword>
<keyword evidence="3 7" id="KW-0812">Transmembrane</keyword>
<evidence type="ECO:0000256" key="5">
    <source>
        <dbReference type="ARBA" id="ARBA00022989"/>
    </source>
</evidence>
<evidence type="ECO:0000256" key="1">
    <source>
        <dbReference type="ARBA" id="ARBA00004141"/>
    </source>
</evidence>
<feature type="domain" description="ABC-2 type transporter transmembrane" evidence="9">
    <location>
        <begin position="67"/>
        <end position="269"/>
    </location>
</feature>
<reference evidence="10" key="1">
    <citation type="submission" date="2013-11" db="EMBL/GenBank/DDBJ databases">
        <title>The Genome Sequence of Phytophthora parasitica CHvinca01.</title>
        <authorList>
            <consortium name="The Broad Institute Genomics Platform"/>
            <person name="Russ C."/>
            <person name="Tyler B."/>
            <person name="Panabieres F."/>
            <person name="Shan W."/>
            <person name="Tripathy S."/>
            <person name="Grunwald N."/>
            <person name="Machado M."/>
            <person name="Johnson C.S."/>
            <person name="Arredondo F."/>
            <person name="Hong C."/>
            <person name="Coffey M."/>
            <person name="Young S.K."/>
            <person name="Zeng Q."/>
            <person name="Gargeya S."/>
            <person name="Fitzgerald M."/>
            <person name="Abouelleil A."/>
            <person name="Alvarado L."/>
            <person name="Chapman S.B."/>
            <person name="Gainer-Dewar J."/>
            <person name="Goldberg J."/>
            <person name="Griggs A."/>
            <person name="Gujja S."/>
            <person name="Hansen M."/>
            <person name="Howarth C."/>
            <person name="Imamovic A."/>
            <person name="Ireland A."/>
            <person name="Larimer J."/>
            <person name="McCowan C."/>
            <person name="Murphy C."/>
            <person name="Pearson M."/>
            <person name="Poon T.W."/>
            <person name="Priest M."/>
            <person name="Roberts A."/>
            <person name="Saif S."/>
            <person name="Shea T."/>
            <person name="Sykes S."/>
            <person name="Wortman J."/>
            <person name="Nusbaum C."/>
            <person name="Birren B."/>
        </authorList>
    </citation>
    <scope>NUCLEOTIDE SEQUENCE [LARGE SCALE GENOMIC DNA]</scope>
    <source>
        <strain evidence="10">CHvinca01</strain>
    </source>
</reference>